<organism evidence="9 10">
    <name type="scientific">Dactylellina haptotyla (strain CBS 200.50)</name>
    <name type="common">Nematode-trapping fungus</name>
    <name type="synonym">Monacrosporium haptotylum</name>
    <dbReference type="NCBI Taxonomy" id="1284197"/>
    <lineage>
        <taxon>Eukaryota</taxon>
        <taxon>Fungi</taxon>
        <taxon>Dikarya</taxon>
        <taxon>Ascomycota</taxon>
        <taxon>Pezizomycotina</taxon>
        <taxon>Orbiliomycetes</taxon>
        <taxon>Orbiliales</taxon>
        <taxon>Orbiliaceae</taxon>
        <taxon>Dactylellina</taxon>
    </lineage>
</organism>
<evidence type="ECO:0000313" key="10">
    <source>
        <dbReference type="Proteomes" id="UP000015100"/>
    </source>
</evidence>
<dbReference type="EC" id="2.5.1.78" evidence="3 7"/>
<dbReference type="Proteomes" id="UP000015100">
    <property type="component" value="Unassembled WGS sequence"/>
</dbReference>
<dbReference type="GO" id="GO:0005758">
    <property type="term" value="C:mitochondrial intermembrane space"/>
    <property type="evidence" value="ECO:0007669"/>
    <property type="project" value="TreeGrafter"/>
</dbReference>
<sequence length="230" mass="23712">MFSGVKGPGGSQKLDGSSLRVAIVHARWNTTLIEPLVAGAISRLKAANVHPENIIVTSVPGSWELPVAVQRLYAGSQIQGSTTGIGGASGDLLGSATDLPSLVVQGGGTGSSGDGLLSAGGGKKKSEGGEKKEGTFDAIIAIGVLIKGETVHFEHIAESVSRGLMRVQLDFGVPVIFGLLTVLNEEQAKKRAGLTEDGHNHGEDWGDAAVEMAVKRKQWGEGAIVTERAA</sequence>
<keyword evidence="4 7" id="KW-0686">Riboflavin biosynthesis</keyword>
<comment type="similarity">
    <text evidence="2 7">Belongs to the DMRL synthase family.</text>
</comment>
<feature type="region of interest" description="Disordered" evidence="8">
    <location>
        <begin position="110"/>
        <end position="130"/>
    </location>
</feature>
<dbReference type="EMBL" id="AQGS01000759">
    <property type="protein sequence ID" value="EPS37062.1"/>
    <property type="molecule type" value="Genomic_DNA"/>
</dbReference>
<dbReference type="UniPathway" id="UPA00275">
    <property type="reaction ID" value="UER00404"/>
</dbReference>
<dbReference type="eggNOG" id="KOG3243">
    <property type="taxonomic scope" value="Eukaryota"/>
</dbReference>
<dbReference type="InterPro" id="IPR036467">
    <property type="entry name" value="LS/RS_sf"/>
</dbReference>
<keyword evidence="5 7" id="KW-0808">Transferase</keyword>
<comment type="caution">
    <text evidence="9">The sequence shown here is derived from an EMBL/GenBank/DDBJ whole genome shotgun (WGS) entry which is preliminary data.</text>
</comment>
<dbReference type="Pfam" id="PF00885">
    <property type="entry name" value="DMRL_synthase"/>
    <property type="match status" value="2"/>
</dbReference>
<dbReference type="SUPFAM" id="SSF52121">
    <property type="entry name" value="Lumazine synthase"/>
    <property type="match status" value="1"/>
</dbReference>
<dbReference type="HAMAP" id="MF_00178">
    <property type="entry name" value="Lumazine_synth"/>
    <property type="match status" value="1"/>
</dbReference>
<accession>S8BPC5</accession>
<comment type="pathway">
    <text evidence="1 7">Cofactor biosynthesis; riboflavin biosynthesis; riboflavin from 2-hydroxy-3-oxobutyl phosphate and 5-amino-6-(D-ribitylamino)uracil: step 1/2.</text>
</comment>
<proteinExistence type="inferred from homology"/>
<evidence type="ECO:0000256" key="4">
    <source>
        <dbReference type="ARBA" id="ARBA00022619"/>
    </source>
</evidence>
<dbReference type="PANTHER" id="PTHR21058">
    <property type="entry name" value="6,7-DIMETHYL-8-RIBITYLLUMAZINE SYNTHASE DMRL SYNTHASE LUMAZINE SYNTHASE"/>
    <property type="match status" value="1"/>
</dbReference>
<dbReference type="Gene3D" id="3.40.50.960">
    <property type="entry name" value="Lumazine/riboflavin synthase"/>
    <property type="match status" value="1"/>
</dbReference>
<feature type="compositionally biased region" description="Gly residues" evidence="8">
    <location>
        <begin position="110"/>
        <end position="121"/>
    </location>
</feature>
<gene>
    <name evidence="9" type="ORF">H072_9322</name>
</gene>
<dbReference type="PANTHER" id="PTHR21058:SF0">
    <property type="entry name" value="6,7-DIMETHYL-8-RIBITYLLUMAZINE SYNTHASE"/>
    <property type="match status" value="1"/>
</dbReference>
<name>S8BPC5_DACHA</name>
<dbReference type="CDD" id="cd09209">
    <property type="entry name" value="Lumazine_synthase-I"/>
    <property type="match status" value="1"/>
</dbReference>
<evidence type="ECO:0000256" key="6">
    <source>
        <dbReference type="ARBA" id="ARBA00048785"/>
    </source>
</evidence>
<dbReference type="GO" id="GO:0009349">
    <property type="term" value="C:riboflavin synthase complex"/>
    <property type="evidence" value="ECO:0007669"/>
    <property type="project" value="UniProtKB-UniRule"/>
</dbReference>
<evidence type="ECO:0000256" key="1">
    <source>
        <dbReference type="ARBA" id="ARBA00004917"/>
    </source>
</evidence>
<evidence type="ECO:0000313" key="9">
    <source>
        <dbReference type="EMBL" id="EPS37062.1"/>
    </source>
</evidence>
<dbReference type="HOGENOM" id="CLU_089358_2_0_1"/>
<comment type="catalytic activity">
    <reaction evidence="6 7">
        <text>(2S)-2-hydroxy-3-oxobutyl phosphate + 5-amino-6-(D-ribitylamino)uracil = 6,7-dimethyl-8-(1-D-ribityl)lumazine + phosphate + 2 H2O + H(+)</text>
        <dbReference type="Rhea" id="RHEA:26152"/>
        <dbReference type="ChEBI" id="CHEBI:15377"/>
        <dbReference type="ChEBI" id="CHEBI:15378"/>
        <dbReference type="ChEBI" id="CHEBI:15934"/>
        <dbReference type="ChEBI" id="CHEBI:43474"/>
        <dbReference type="ChEBI" id="CHEBI:58201"/>
        <dbReference type="ChEBI" id="CHEBI:58830"/>
        <dbReference type="EC" id="2.5.1.78"/>
    </reaction>
</comment>
<evidence type="ECO:0000256" key="8">
    <source>
        <dbReference type="SAM" id="MobiDB-lite"/>
    </source>
</evidence>
<evidence type="ECO:0000256" key="2">
    <source>
        <dbReference type="ARBA" id="ARBA00007424"/>
    </source>
</evidence>
<dbReference type="STRING" id="1284197.S8BPC5"/>
<dbReference type="InterPro" id="IPR002180">
    <property type="entry name" value="LS/RS"/>
</dbReference>
<evidence type="ECO:0000256" key="7">
    <source>
        <dbReference type="RuleBase" id="RU003795"/>
    </source>
</evidence>
<reference evidence="9 10" key="1">
    <citation type="journal article" date="2013" name="PLoS Genet.">
        <title>Genomic mechanisms accounting for the adaptation to parasitism in nematode-trapping fungi.</title>
        <authorList>
            <person name="Meerupati T."/>
            <person name="Andersson K.M."/>
            <person name="Friman E."/>
            <person name="Kumar D."/>
            <person name="Tunlid A."/>
            <person name="Ahren D."/>
        </authorList>
    </citation>
    <scope>NUCLEOTIDE SEQUENCE [LARGE SCALE GENOMIC DNA]</scope>
    <source>
        <strain evidence="9 10">CBS 200.50</strain>
    </source>
</reference>
<dbReference type="GO" id="GO:0000906">
    <property type="term" value="F:6,7-dimethyl-8-ribityllumazine synthase activity"/>
    <property type="evidence" value="ECO:0007669"/>
    <property type="project" value="UniProtKB-EC"/>
</dbReference>
<evidence type="ECO:0000256" key="3">
    <source>
        <dbReference type="ARBA" id="ARBA00012664"/>
    </source>
</evidence>
<protein>
    <recommendedName>
        <fullName evidence="3 7">6,7-dimethyl-8-ribityllumazine synthase</fullName>
        <shortName evidence="7">DMRL synthase</shortName>
        <ecNumber evidence="3 7">2.5.1.78</ecNumber>
    </recommendedName>
</protein>
<dbReference type="GO" id="GO:0009231">
    <property type="term" value="P:riboflavin biosynthetic process"/>
    <property type="evidence" value="ECO:0007669"/>
    <property type="project" value="UniProtKB-UniPathway"/>
</dbReference>
<evidence type="ECO:0000256" key="5">
    <source>
        <dbReference type="ARBA" id="ARBA00022679"/>
    </source>
</evidence>
<dbReference type="OrthoDB" id="2965at2759"/>
<dbReference type="AlphaFoldDB" id="S8BPC5"/>
<dbReference type="OMA" id="CQGVTQG"/>
<reference evidence="10" key="2">
    <citation type="submission" date="2013-04" db="EMBL/GenBank/DDBJ databases">
        <title>Genomic mechanisms accounting for the adaptation to parasitism in nematode-trapping fungi.</title>
        <authorList>
            <person name="Ahren D.G."/>
        </authorList>
    </citation>
    <scope>NUCLEOTIDE SEQUENCE [LARGE SCALE GENOMIC DNA]</scope>
    <source>
        <strain evidence="10">CBS 200.50</strain>
    </source>
</reference>
<dbReference type="InterPro" id="IPR034964">
    <property type="entry name" value="LS"/>
</dbReference>
<keyword evidence="10" id="KW-1185">Reference proteome</keyword>
<comment type="function">
    <text evidence="7">Catalyzes the formation of 6,7-dimethyl-8-ribityllumazine by condensation of 5-amino-6-(D-ribitylamino)uracil with 3,4-dihydroxy-2-butanone 4-phosphate. This is the penultimate step in the biosynthesis of riboflavin.</text>
</comment>